<evidence type="ECO:0000313" key="1">
    <source>
        <dbReference type="EMBL" id="ETN18010.1"/>
    </source>
</evidence>
<accession>W2R0G9</accession>
<dbReference type="EMBL" id="KI669567">
    <property type="protein sequence ID" value="ETN18010.1"/>
    <property type="molecule type" value="Genomic_DNA"/>
</dbReference>
<organism evidence="1 2">
    <name type="scientific">Phytophthora nicotianae (strain INRA-310)</name>
    <name type="common">Phytophthora parasitica</name>
    <dbReference type="NCBI Taxonomy" id="761204"/>
    <lineage>
        <taxon>Eukaryota</taxon>
        <taxon>Sar</taxon>
        <taxon>Stramenopiles</taxon>
        <taxon>Oomycota</taxon>
        <taxon>Peronosporomycetes</taxon>
        <taxon>Peronosporales</taxon>
        <taxon>Peronosporaceae</taxon>
        <taxon>Phytophthora</taxon>
    </lineage>
</organism>
<evidence type="ECO:0000313" key="2">
    <source>
        <dbReference type="Proteomes" id="UP000018817"/>
    </source>
</evidence>
<protein>
    <submittedName>
        <fullName evidence="1">Uncharacterized protein</fullName>
    </submittedName>
</protein>
<gene>
    <name evidence="1" type="ORF">PPTG_05648</name>
</gene>
<dbReference type="AlphaFoldDB" id="W2R0G9"/>
<sequence>MCHHFEQQADIALDRHQNRALGKRNREATVVGSEVRLDNIEIPTPLVSISEIVDAFAPSSSAESTCGSAMSKTIRSTAIMRPSHRKNSRVQKASTVPRDLLSILPKQNNKSKGMCYLSKNGCIGQAPGLSYDSNSAHFKPLALPVDAKTFIEKNLMGLSEGFKDL</sequence>
<dbReference type="RefSeq" id="XP_008897496.1">
    <property type="nucleotide sequence ID" value="XM_008899248.1"/>
</dbReference>
<dbReference type="GeneID" id="20175679"/>
<proteinExistence type="predicted"/>
<reference evidence="1 2" key="2">
    <citation type="submission" date="2013-11" db="EMBL/GenBank/DDBJ databases">
        <title>The Genome Sequence of Phytophthora parasitica INRA-310.</title>
        <authorList>
            <consortium name="The Broad Institute Genomics Platform"/>
            <person name="Russ C."/>
            <person name="Tyler B."/>
            <person name="Panabieres F."/>
            <person name="Shan W."/>
            <person name="Tripathy S."/>
            <person name="Grunwald N."/>
            <person name="Machado M."/>
            <person name="Johnson C.S."/>
            <person name="Arredondo F."/>
            <person name="Hong C."/>
            <person name="Coffey M."/>
            <person name="Young S.K."/>
            <person name="Zeng Q."/>
            <person name="Gargeya S."/>
            <person name="Fitzgerald M."/>
            <person name="Abouelleil A."/>
            <person name="Alvarado L."/>
            <person name="Chapman S.B."/>
            <person name="Gainer-Dewar J."/>
            <person name="Goldberg J."/>
            <person name="Griggs A."/>
            <person name="Gujja S."/>
            <person name="Hansen M."/>
            <person name="Howarth C."/>
            <person name="Imamovic A."/>
            <person name="Ireland A."/>
            <person name="Larimer J."/>
            <person name="McCowan C."/>
            <person name="Murphy C."/>
            <person name="Pearson M."/>
            <person name="Poon T.W."/>
            <person name="Priest M."/>
            <person name="Roberts A."/>
            <person name="Saif S."/>
            <person name="Shea T."/>
            <person name="Sykes S."/>
            <person name="Wortman J."/>
            <person name="Nusbaum C."/>
            <person name="Birren B."/>
        </authorList>
    </citation>
    <scope>NUCLEOTIDE SEQUENCE [LARGE SCALE GENOMIC DNA]</scope>
    <source>
        <strain evidence="1 2">INRA-310</strain>
    </source>
</reference>
<name>W2R0G9_PHYN3</name>
<dbReference type="Proteomes" id="UP000018817">
    <property type="component" value="Unassembled WGS sequence"/>
</dbReference>
<dbReference type="VEuPathDB" id="FungiDB:PPTG_05648"/>
<reference evidence="2" key="1">
    <citation type="submission" date="2011-12" db="EMBL/GenBank/DDBJ databases">
        <authorList>
            <consortium name="The Broad Institute Genome Sequencing Platform"/>
            <person name="Russ C."/>
            <person name="Tyler B."/>
            <person name="Panabieres F."/>
            <person name="Shan W."/>
            <person name="Tripathy S."/>
            <person name="Grunwald N."/>
            <person name="Machado M."/>
            <person name="Young S.K."/>
            <person name="Zeng Q."/>
            <person name="Gargeya S."/>
            <person name="Fitzgerald M."/>
            <person name="Haas B."/>
            <person name="Abouelleil A."/>
            <person name="Alvarado L."/>
            <person name="Arachchi H.M."/>
            <person name="Berlin A."/>
            <person name="Chapman S.B."/>
            <person name="Gearin G."/>
            <person name="Goldberg J."/>
            <person name="Griggs A."/>
            <person name="Gujja S."/>
            <person name="Hansen M."/>
            <person name="Heiman D."/>
            <person name="Howarth C."/>
            <person name="Larimer J."/>
            <person name="Lui A."/>
            <person name="MacDonald P.J.P."/>
            <person name="McCowen C."/>
            <person name="Montmayeur A."/>
            <person name="Murphy C."/>
            <person name="Neiman D."/>
            <person name="Pearson M."/>
            <person name="Priest M."/>
            <person name="Roberts A."/>
            <person name="Saif S."/>
            <person name="Shea T."/>
            <person name="Sisk P."/>
            <person name="Stolte C."/>
            <person name="Sykes S."/>
            <person name="Wortman J."/>
            <person name="Nusbaum C."/>
            <person name="Birren B."/>
        </authorList>
    </citation>
    <scope>NUCLEOTIDE SEQUENCE [LARGE SCALE GENOMIC DNA]</scope>
    <source>
        <strain evidence="2">INRA-310</strain>
    </source>
</reference>